<dbReference type="InterPro" id="IPR037387">
    <property type="entry name" value="PTCD3"/>
</dbReference>
<dbReference type="InterPro" id="IPR002885">
    <property type="entry name" value="PPR_rpt"/>
</dbReference>
<dbReference type="GO" id="GO:1990904">
    <property type="term" value="C:ribonucleoprotein complex"/>
    <property type="evidence" value="ECO:0007669"/>
    <property type="project" value="UniProtKB-KW"/>
</dbReference>
<proteinExistence type="inferred from homology"/>
<keyword evidence="7" id="KW-0809">Transit peptide</keyword>
<keyword evidence="10" id="KW-0687">Ribonucleoprotein</keyword>
<evidence type="ECO:0000256" key="6">
    <source>
        <dbReference type="ARBA" id="ARBA00022884"/>
    </source>
</evidence>
<comment type="subcellular location">
    <subcellularLocation>
        <location evidence="1">Mitochondrion</location>
    </subcellularLocation>
</comment>
<dbReference type="GO" id="GO:0005739">
    <property type="term" value="C:mitochondrion"/>
    <property type="evidence" value="ECO:0007669"/>
    <property type="project" value="UniProtKB-SubCell"/>
</dbReference>
<reference evidence="12" key="1">
    <citation type="submission" date="2020-11" db="EMBL/GenBank/DDBJ databases">
        <authorList>
            <person name="Tran Van P."/>
        </authorList>
    </citation>
    <scope>NUCLEOTIDE SEQUENCE</scope>
</reference>
<evidence type="ECO:0000256" key="11">
    <source>
        <dbReference type="ARBA" id="ARBA00035134"/>
    </source>
</evidence>
<evidence type="ECO:0000313" key="13">
    <source>
        <dbReference type="Proteomes" id="UP000678499"/>
    </source>
</evidence>
<feature type="non-terminal residue" evidence="12">
    <location>
        <position position="1"/>
    </location>
</feature>
<gene>
    <name evidence="12" type="ORF">NMOB1V02_LOCUS10486</name>
</gene>
<evidence type="ECO:0000256" key="4">
    <source>
        <dbReference type="ARBA" id="ARBA00022737"/>
    </source>
</evidence>
<evidence type="ECO:0000256" key="7">
    <source>
        <dbReference type="ARBA" id="ARBA00022946"/>
    </source>
</evidence>
<keyword evidence="13" id="KW-1185">Reference proteome</keyword>
<organism evidence="12">
    <name type="scientific">Notodromas monacha</name>
    <dbReference type="NCBI Taxonomy" id="399045"/>
    <lineage>
        <taxon>Eukaryota</taxon>
        <taxon>Metazoa</taxon>
        <taxon>Ecdysozoa</taxon>
        <taxon>Arthropoda</taxon>
        <taxon>Crustacea</taxon>
        <taxon>Oligostraca</taxon>
        <taxon>Ostracoda</taxon>
        <taxon>Podocopa</taxon>
        <taxon>Podocopida</taxon>
        <taxon>Cypridocopina</taxon>
        <taxon>Cypridoidea</taxon>
        <taxon>Cyprididae</taxon>
        <taxon>Notodromas</taxon>
    </lineage>
</organism>
<name>A0A7R9GJP2_9CRUS</name>
<dbReference type="PANTHER" id="PTHR16276">
    <property type="entry name" value="PENTATRICOPEPTIDE REPEAT DOMAIN-CONTAINING PROTEIN 3"/>
    <property type="match status" value="1"/>
</dbReference>
<dbReference type="EMBL" id="OA886472">
    <property type="protein sequence ID" value="CAD7282868.1"/>
    <property type="molecule type" value="Genomic_DNA"/>
</dbReference>
<dbReference type="Gene3D" id="1.25.40.10">
    <property type="entry name" value="Tetratricopeptide repeat domain"/>
    <property type="match status" value="1"/>
</dbReference>
<keyword evidence="5" id="KW-0810">Translation regulation</keyword>
<evidence type="ECO:0000313" key="12">
    <source>
        <dbReference type="EMBL" id="CAD7282868.1"/>
    </source>
</evidence>
<dbReference type="GO" id="GO:0032543">
    <property type="term" value="P:mitochondrial translation"/>
    <property type="evidence" value="ECO:0007669"/>
    <property type="project" value="InterPro"/>
</dbReference>
<dbReference type="GO" id="GO:0005840">
    <property type="term" value="C:ribosome"/>
    <property type="evidence" value="ECO:0007669"/>
    <property type="project" value="UniProtKB-KW"/>
</dbReference>
<dbReference type="Proteomes" id="UP000678499">
    <property type="component" value="Unassembled WGS sequence"/>
</dbReference>
<evidence type="ECO:0000256" key="5">
    <source>
        <dbReference type="ARBA" id="ARBA00022845"/>
    </source>
</evidence>
<dbReference type="InterPro" id="IPR055063">
    <property type="entry name" value="Rib_mS39_PPR"/>
</dbReference>
<evidence type="ECO:0000256" key="2">
    <source>
        <dbReference type="ARBA" id="ARBA00008551"/>
    </source>
</evidence>
<evidence type="ECO:0000256" key="1">
    <source>
        <dbReference type="ARBA" id="ARBA00004173"/>
    </source>
</evidence>
<dbReference type="Pfam" id="PF22330">
    <property type="entry name" value="Rib_mS39_PPR"/>
    <property type="match status" value="1"/>
</dbReference>
<dbReference type="InterPro" id="IPR011990">
    <property type="entry name" value="TPR-like_helical_dom_sf"/>
</dbReference>
<dbReference type="Pfam" id="PF13812">
    <property type="entry name" value="PPR_3"/>
    <property type="match status" value="1"/>
</dbReference>
<keyword evidence="8" id="KW-0689">Ribosomal protein</keyword>
<evidence type="ECO:0000256" key="9">
    <source>
        <dbReference type="ARBA" id="ARBA00023128"/>
    </source>
</evidence>
<comment type="similarity">
    <text evidence="2">Belongs to the mitochondrion-specific ribosomal protein mS39 family.</text>
</comment>
<evidence type="ECO:0000256" key="8">
    <source>
        <dbReference type="ARBA" id="ARBA00022980"/>
    </source>
</evidence>
<dbReference type="EMBL" id="CAJPEX010004435">
    <property type="protein sequence ID" value="CAG0923020.1"/>
    <property type="molecule type" value="Genomic_DNA"/>
</dbReference>
<protein>
    <recommendedName>
        <fullName evidence="11">Small ribosomal subunit protein mS39</fullName>
    </recommendedName>
</protein>
<dbReference type="OrthoDB" id="185373at2759"/>
<accession>A0A7R9GJP2</accession>
<keyword evidence="9" id="KW-0496">Mitochondrion</keyword>
<dbReference type="AlphaFoldDB" id="A0A7R9GJP2"/>
<dbReference type="GO" id="GO:0006417">
    <property type="term" value="P:regulation of translation"/>
    <property type="evidence" value="ECO:0007669"/>
    <property type="project" value="UniProtKB-KW"/>
</dbReference>
<evidence type="ECO:0000256" key="3">
    <source>
        <dbReference type="ARBA" id="ARBA00022730"/>
    </source>
</evidence>
<keyword evidence="3" id="KW-0699">rRNA-binding</keyword>
<dbReference type="GO" id="GO:0019843">
    <property type="term" value="F:rRNA binding"/>
    <property type="evidence" value="ECO:0007669"/>
    <property type="project" value="UniProtKB-KW"/>
</dbReference>
<keyword evidence="6" id="KW-0694">RNA-binding</keyword>
<evidence type="ECO:0000256" key="10">
    <source>
        <dbReference type="ARBA" id="ARBA00023274"/>
    </source>
</evidence>
<dbReference type="PANTHER" id="PTHR16276:SF1">
    <property type="entry name" value="SMALL RIBOSOMAL SUBUNIT PROTEIN MS39"/>
    <property type="match status" value="1"/>
</dbReference>
<sequence length="395" mass="45013">MVLCGPARNCLLTKSISRLCGTQASTVIIPRRIERGPTDILKALAATVGSDYTSAHYKFHDDPFLTPTSNYAKRAFALSKESGRKAARFIRDKHSEYFLHREADPFIEAWNSFISAAFAPNISLPEDLSSITEADLLVRIEAGDVDDCAKIYEAMLLGNKEMSIEVQQKLLEVLCFFNAQDAQDPEFLEERWFSAQNQPKQSRKKIWRDGGLADEIFKSMPEPRSAQAYAAIIRGMAKHLQVEKAWHLFEETKSLRLLLDTETYNALIRVVNFLKDSNDLRWQLVTELLSEMRQASLRPNVGTLNAVMEALTSMGSWRQRKEIALATLAEFTKVLHIRPSLGTYALLLNIFYNDLSSSMREIILVSSRNYFLLLNQNVPFDEFMSDYYEKLVPFA</sequence>
<dbReference type="GO" id="GO:0043024">
    <property type="term" value="F:ribosomal small subunit binding"/>
    <property type="evidence" value="ECO:0007669"/>
    <property type="project" value="InterPro"/>
</dbReference>
<keyword evidence="4" id="KW-0677">Repeat</keyword>